<proteinExistence type="predicted"/>
<sequence>MRRPCGLKKGRWTPEEDGKLIAYVSRYGHWNWSLLPHFAGLARCGKSCRLRWMNYLRPNIKRGNYTEEEDDIIIKLHEKLGNRWSVIAGHLPGRSDNEIKNHWHSTLKKSFPQNSVSAEKTDLKNNPATSQVSDASPQTSSGEFSSCISISAETLAATNENAIIEYDFDFSDEFTSVNFWLEPYMADISYVPNEILVPMAAEPEYSYPLLYADAQLWSEDNLYQYTGLF</sequence>
<organism evidence="1 2">
    <name type="scientific">Bauhinia variegata</name>
    <name type="common">Purple orchid tree</name>
    <name type="synonym">Phanera variegata</name>
    <dbReference type="NCBI Taxonomy" id="167791"/>
    <lineage>
        <taxon>Eukaryota</taxon>
        <taxon>Viridiplantae</taxon>
        <taxon>Streptophyta</taxon>
        <taxon>Embryophyta</taxon>
        <taxon>Tracheophyta</taxon>
        <taxon>Spermatophyta</taxon>
        <taxon>Magnoliopsida</taxon>
        <taxon>eudicotyledons</taxon>
        <taxon>Gunneridae</taxon>
        <taxon>Pentapetalae</taxon>
        <taxon>rosids</taxon>
        <taxon>fabids</taxon>
        <taxon>Fabales</taxon>
        <taxon>Fabaceae</taxon>
        <taxon>Cercidoideae</taxon>
        <taxon>Cercideae</taxon>
        <taxon>Bauhiniinae</taxon>
        <taxon>Bauhinia</taxon>
    </lineage>
</organism>
<accession>A0ACB9NCE1</accession>
<reference evidence="1 2" key="1">
    <citation type="journal article" date="2022" name="DNA Res.">
        <title>Chromosomal-level genome assembly of the orchid tree Bauhinia variegata (Leguminosae; Cercidoideae) supports the allotetraploid origin hypothesis of Bauhinia.</title>
        <authorList>
            <person name="Zhong Y."/>
            <person name="Chen Y."/>
            <person name="Zheng D."/>
            <person name="Pang J."/>
            <person name="Liu Y."/>
            <person name="Luo S."/>
            <person name="Meng S."/>
            <person name="Qian L."/>
            <person name="Wei D."/>
            <person name="Dai S."/>
            <person name="Zhou R."/>
        </authorList>
    </citation>
    <scope>NUCLEOTIDE SEQUENCE [LARGE SCALE GENOMIC DNA]</scope>
    <source>
        <strain evidence="1">BV-YZ2020</strain>
    </source>
</reference>
<comment type="caution">
    <text evidence="1">The sequence shown here is derived from an EMBL/GenBank/DDBJ whole genome shotgun (WGS) entry which is preliminary data.</text>
</comment>
<evidence type="ECO:0000313" key="1">
    <source>
        <dbReference type="EMBL" id="KAI4334043.1"/>
    </source>
</evidence>
<gene>
    <name evidence="1" type="ORF">L6164_018783</name>
</gene>
<name>A0ACB9NCE1_BAUVA</name>
<dbReference type="EMBL" id="CM039432">
    <property type="protein sequence ID" value="KAI4334043.1"/>
    <property type="molecule type" value="Genomic_DNA"/>
</dbReference>
<dbReference type="Proteomes" id="UP000828941">
    <property type="component" value="Chromosome 7"/>
</dbReference>
<evidence type="ECO:0000313" key="2">
    <source>
        <dbReference type="Proteomes" id="UP000828941"/>
    </source>
</evidence>
<protein>
    <submittedName>
        <fullName evidence="1">Uncharacterized protein</fullName>
    </submittedName>
</protein>
<keyword evidence="2" id="KW-1185">Reference proteome</keyword>